<dbReference type="Pfam" id="PF02666">
    <property type="entry name" value="PS_Dcarbxylase"/>
    <property type="match status" value="1"/>
</dbReference>
<evidence type="ECO:0000256" key="9">
    <source>
        <dbReference type="ARBA" id="ARBA00023239"/>
    </source>
</evidence>
<comment type="cofactor">
    <cofactor evidence="1">
        <name>pyruvate</name>
        <dbReference type="ChEBI" id="CHEBI:15361"/>
    </cofactor>
</comment>
<keyword evidence="11" id="KW-0670">Pyruvate</keyword>
<dbReference type="NCBIfam" id="TIGR00163">
    <property type="entry name" value="PS_decarb"/>
    <property type="match status" value="1"/>
</dbReference>
<gene>
    <name evidence="13" type="primary">asd</name>
    <name evidence="13" type="ORF">ACG0Z3_22140</name>
</gene>
<keyword evidence="6" id="KW-0443">Lipid metabolism</keyword>
<evidence type="ECO:0000256" key="8">
    <source>
        <dbReference type="ARBA" id="ARBA00023209"/>
    </source>
</evidence>
<keyword evidence="4" id="KW-0444">Lipid biosynthesis</keyword>
<dbReference type="RefSeq" id="WP_394401966.1">
    <property type="nucleotide sequence ID" value="NZ_JBIGHW010000022.1"/>
</dbReference>
<evidence type="ECO:0000256" key="11">
    <source>
        <dbReference type="ARBA" id="ARBA00023317"/>
    </source>
</evidence>
<evidence type="ECO:0000313" key="13">
    <source>
        <dbReference type="EMBL" id="MFG6443399.1"/>
    </source>
</evidence>
<dbReference type="GO" id="GO:0004609">
    <property type="term" value="F:phosphatidylserine decarboxylase activity"/>
    <property type="evidence" value="ECO:0007669"/>
    <property type="project" value="UniProtKB-EC"/>
</dbReference>
<keyword evidence="8" id="KW-0594">Phospholipid biosynthesis</keyword>
<evidence type="ECO:0000256" key="2">
    <source>
        <dbReference type="ARBA" id="ARBA00005189"/>
    </source>
</evidence>
<evidence type="ECO:0000256" key="4">
    <source>
        <dbReference type="ARBA" id="ARBA00022516"/>
    </source>
</evidence>
<comment type="pathway">
    <text evidence="12">Phospholipid metabolism; phosphatidylethanolamine biosynthesis.</text>
</comment>
<keyword evidence="5" id="KW-0210">Decarboxylase</keyword>
<dbReference type="Proteomes" id="UP001606301">
    <property type="component" value="Unassembled WGS sequence"/>
</dbReference>
<dbReference type="EMBL" id="JBIGHW010000022">
    <property type="protein sequence ID" value="MFG6443399.1"/>
    <property type="molecule type" value="Genomic_DNA"/>
</dbReference>
<dbReference type="EC" id="4.1.1.65" evidence="3"/>
<evidence type="ECO:0000256" key="10">
    <source>
        <dbReference type="ARBA" id="ARBA00023264"/>
    </source>
</evidence>
<evidence type="ECO:0000313" key="14">
    <source>
        <dbReference type="Proteomes" id="UP001606301"/>
    </source>
</evidence>
<evidence type="ECO:0000256" key="7">
    <source>
        <dbReference type="ARBA" id="ARBA00023145"/>
    </source>
</evidence>
<protein>
    <recommendedName>
        <fullName evidence="3">phosphatidylserine decarboxylase</fullName>
        <ecNumber evidence="3">4.1.1.65</ecNumber>
    </recommendedName>
</protein>
<dbReference type="InterPro" id="IPR033177">
    <property type="entry name" value="PSD-B"/>
</dbReference>
<dbReference type="PANTHER" id="PTHR10067">
    <property type="entry name" value="PHOSPHATIDYLSERINE DECARBOXYLASE"/>
    <property type="match status" value="1"/>
</dbReference>
<dbReference type="PANTHER" id="PTHR10067:SF6">
    <property type="entry name" value="PHOSPHATIDYLSERINE DECARBOXYLASE PROENZYME, MITOCHONDRIAL"/>
    <property type="match status" value="1"/>
</dbReference>
<proteinExistence type="predicted"/>
<name>A0ABW7FQ43_9BURK</name>
<organism evidence="13 14">
    <name type="scientific">Pelomonas margarita</name>
    <dbReference type="NCBI Taxonomy" id="3299031"/>
    <lineage>
        <taxon>Bacteria</taxon>
        <taxon>Pseudomonadati</taxon>
        <taxon>Pseudomonadota</taxon>
        <taxon>Betaproteobacteria</taxon>
        <taxon>Burkholderiales</taxon>
        <taxon>Sphaerotilaceae</taxon>
        <taxon>Roseateles</taxon>
    </lineage>
</organism>
<comment type="caution">
    <text evidence="13">The sequence shown here is derived from an EMBL/GenBank/DDBJ whole genome shotgun (WGS) entry which is preliminary data.</text>
</comment>
<accession>A0ABW7FQ43</accession>
<dbReference type="InterPro" id="IPR003817">
    <property type="entry name" value="PS_Dcarbxylase"/>
</dbReference>
<reference evidence="13 14" key="1">
    <citation type="submission" date="2024-08" db="EMBL/GenBank/DDBJ databases">
        <authorList>
            <person name="Lu H."/>
        </authorList>
    </citation>
    <scope>NUCLEOTIDE SEQUENCE [LARGE SCALE GENOMIC DNA]</scope>
    <source>
        <strain evidence="13 14">LKC17W</strain>
    </source>
</reference>
<comment type="pathway">
    <text evidence="2">Lipid metabolism.</text>
</comment>
<evidence type="ECO:0000256" key="3">
    <source>
        <dbReference type="ARBA" id="ARBA00012243"/>
    </source>
</evidence>
<evidence type="ECO:0000256" key="1">
    <source>
        <dbReference type="ARBA" id="ARBA00001928"/>
    </source>
</evidence>
<keyword evidence="14" id="KW-1185">Reference proteome</keyword>
<sequence length="302" mass="33305">MKSHDAAPALDDGVKDSRGWLARLGAQEDLNFLLTNRIPRIAATRLMGRIANIESPLFTQLAIRVWQLFTPLDLREAKRQRFTSIKDCFTRELKDGARVFDARPDVFASPCDAIVGAMGTVQQGQVYQAKGFPYSTAELFGPTQDASAFEGGRFITLRLTSVMYHRFHAPADGTVEHVTYLSGDTWNVNPVALKRLERLFCRNERAVVRMRLAGGQPIALVPVAAVLVASIRLHWLNVLLHVGHPGAHEMPCSAPHVKGQEMGWFEHGSTIIVFVPKGFELAEGITTGAQIRAGQALLKLLS</sequence>
<keyword evidence="9 13" id="KW-0456">Lyase</keyword>
<keyword evidence="10" id="KW-1208">Phospholipid metabolism</keyword>
<evidence type="ECO:0000256" key="6">
    <source>
        <dbReference type="ARBA" id="ARBA00023098"/>
    </source>
</evidence>
<keyword evidence="7" id="KW-0865">Zymogen</keyword>
<evidence type="ECO:0000256" key="12">
    <source>
        <dbReference type="ARBA" id="ARBA00024326"/>
    </source>
</evidence>
<evidence type="ECO:0000256" key="5">
    <source>
        <dbReference type="ARBA" id="ARBA00022793"/>
    </source>
</evidence>